<evidence type="ECO:0000313" key="3">
    <source>
        <dbReference type="Proteomes" id="UP000016424"/>
    </source>
</evidence>
<keyword evidence="1" id="KW-1133">Transmembrane helix</keyword>
<sequence length="37" mass="4082">MSGAVMKKGRRVGKLIQQTAGIVMVLLGVLDTITYWF</sequence>
<accession>U2X843</accession>
<keyword evidence="1 2" id="KW-0812">Transmembrane</keyword>
<protein>
    <submittedName>
        <fullName evidence="2">Cytochromec biogenesis protein transmembrane region</fullName>
    </submittedName>
</protein>
<proteinExistence type="predicted"/>
<evidence type="ECO:0000313" key="2">
    <source>
        <dbReference type="EMBL" id="GAD15135.1"/>
    </source>
</evidence>
<dbReference type="Proteomes" id="UP000016424">
    <property type="component" value="Unassembled WGS sequence"/>
</dbReference>
<keyword evidence="1" id="KW-0472">Membrane</keyword>
<evidence type="ECO:0000256" key="1">
    <source>
        <dbReference type="SAM" id="Phobius"/>
    </source>
</evidence>
<feature type="transmembrane region" description="Helical" evidence="1">
    <location>
        <begin position="15"/>
        <end position="36"/>
    </location>
</feature>
<gene>
    <name evidence="2" type="ORF">GBL_3352</name>
</gene>
<dbReference type="AlphaFoldDB" id="U2X843"/>
<comment type="caution">
    <text evidence="2">The sequence shown here is derived from an EMBL/GenBank/DDBJ whole genome shotgun (WGS) entry which is preliminary data.</text>
</comment>
<reference evidence="3" key="1">
    <citation type="journal article" date="2013" name="Genome">
        <title>Draft Genome Sequence of Geobacillus kaustophilus GBlys, a Lysogenic Strain with Bacteriophage phiOH2.</title>
        <authorList>
            <person name="Doi K."/>
            <person name="Mori K."/>
            <person name="Martono H."/>
            <person name="Nagayoshi Y."/>
            <person name="Fujino Y."/>
            <person name="Tashiro K."/>
            <person name="Kuhara S."/>
            <person name="Ohshima T."/>
        </authorList>
    </citation>
    <scope>NUCLEOTIDE SEQUENCE [LARGE SCALE GENOMIC DNA]</scope>
    <source>
        <strain evidence="3">GBlys</strain>
    </source>
</reference>
<dbReference type="EMBL" id="BASG01000053">
    <property type="protein sequence ID" value="GAD15135.1"/>
    <property type="molecule type" value="Genomic_DNA"/>
</dbReference>
<name>U2X843_GEOKU</name>
<organism evidence="2 3">
    <name type="scientific">Geobacillus kaustophilus GBlys</name>
    <dbReference type="NCBI Taxonomy" id="1337888"/>
    <lineage>
        <taxon>Bacteria</taxon>
        <taxon>Bacillati</taxon>
        <taxon>Bacillota</taxon>
        <taxon>Bacilli</taxon>
        <taxon>Bacillales</taxon>
        <taxon>Anoxybacillaceae</taxon>
        <taxon>Geobacillus</taxon>
        <taxon>Geobacillus thermoleovorans group</taxon>
    </lineage>
</organism>